<dbReference type="STRING" id="1427503.HE1_00012"/>
<sequence length="94" mass="10813">MKVNLEDIKQVAKLAKITLTQEEVKNFSHELSRVFEWVEQLERLCLQVHQQEPELACPMVDDVPECPIDTHILLSNAPKQRKEHCVVPNVLGDV</sequence>
<keyword evidence="2" id="KW-0808">Transferase</keyword>
<keyword evidence="3" id="KW-1185">Reference proteome</keyword>
<dbReference type="Gene3D" id="1.10.20.60">
    <property type="entry name" value="Glu-tRNAGln amidotransferase C subunit, N-terminal domain"/>
    <property type="match status" value="1"/>
</dbReference>
<dbReference type="NCBIfam" id="TIGR00135">
    <property type="entry name" value="gatC"/>
    <property type="match status" value="1"/>
</dbReference>
<proteinExistence type="predicted"/>
<organism evidence="2 3">
    <name type="scientific">Holospora elegans E1</name>
    <dbReference type="NCBI Taxonomy" id="1427503"/>
    <lineage>
        <taxon>Bacteria</taxon>
        <taxon>Pseudomonadati</taxon>
        <taxon>Pseudomonadota</taxon>
        <taxon>Alphaproteobacteria</taxon>
        <taxon>Holosporales</taxon>
        <taxon>Holosporaceae</taxon>
        <taxon>Holospora</taxon>
    </lineage>
</organism>
<name>A0A023DWE1_9PROT</name>
<evidence type="ECO:0000313" key="2">
    <source>
        <dbReference type="EMBL" id="GAJ45703.1"/>
    </source>
</evidence>
<gene>
    <name evidence="2" type="ORF">HE1_00012</name>
</gene>
<evidence type="ECO:0000313" key="3">
    <source>
        <dbReference type="Proteomes" id="UP000024842"/>
    </source>
</evidence>
<dbReference type="AlphaFoldDB" id="A0A023DWE1"/>
<evidence type="ECO:0000256" key="1">
    <source>
        <dbReference type="ARBA" id="ARBA00014426"/>
    </source>
</evidence>
<dbReference type="GO" id="GO:0016740">
    <property type="term" value="F:transferase activity"/>
    <property type="evidence" value="ECO:0007669"/>
    <property type="project" value="UniProtKB-KW"/>
</dbReference>
<dbReference type="InterPro" id="IPR036113">
    <property type="entry name" value="Asp/Glu-ADT_sf_sub_c"/>
</dbReference>
<dbReference type="GO" id="GO:0006450">
    <property type="term" value="P:regulation of translational fidelity"/>
    <property type="evidence" value="ECO:0007669"/>
    <property type="project" value="InterPro"/>
</dbReference>
<accession>A0A023DWE1</accession>
<dbReference type="Proteomes" id="UP000024842">
    <property type="component" value="Unassembled WGS sequence"/>
</dbReference>
<dbReference type="RefSeq" id="WP_006300454.1">
    <property type="nucleotide sequence ID" value="NZ_BAUP01000004.1"/>
</dbReference>
<dbReference type="SUPFAM" id="SSF141000">
    <property type="entry name" value="Glu-tRNAGln amidotransferase C subunit"/>
    <property type="match status" value="1"/>
</dbReference>
<protein>
    <recommendedName>
        <fullName evidence="1">Glutamyl-tRNA(Gln) amidotransferase subunit C</fullName>
    </recommendedName>
</protein>
<comment type="caution">
    <text evidence="2">The sequence shown here is derived from an EMBL/GenBank/DDBJ whole genome shotgun (WGS) entry which is preliminary data.</text>
</comment>
<dbReference type="EMBL" id="BAUP01000004">
    <property type="protein sequence ID" value="GAJ45703.1"/>
    <property type="molecule type" value="Genomic_DNA"/>
</dbReference>
<reference evidence="2 3" key="1">
    <citation type="journal article" date="2014" name="FEMS Microbiol. Lett.">
        <title>Draft genome sequences of three Holospora species (Holospora obtusa, Holospora undulata, and Holospora elegans), endonuclear symbiotic bacteria of the ciliate Paramecium caudatum.</title>
        <authorList>
            <person name="Dohra H."/>
            <person name="Tanaka K."/>
            <person name="Suzuki T."/>
            <person name="Fujishima M."/>
            <person name="Suzuki H."/>
        </authorList>
    </citation>
    <scope>NUCLEOTIDE SEQUENCE [LARGE SCALE GENOMIC DNA]</scope>
    <source>
        <strain evidence="2 3">E1</strain>
    </source>
</reference>
<dbReference type="Pfam" id="PF02686">
    <property type="entry name" value="GatC"/>
    <property type="match status" value="1"/>
</dbReference>
<dbReference type="InterPro" id="IPR003837">
    <property type="entry name" value="GatC"/>
</dbReference>